<dbReference type="SMART" id="SM00407">
    <property type="entry name" value="IGc1"/>
    <property type="match status" value="2"/>
</dbReference>
<dbReference type="InterPro" id="IPR003006">
    <property type="entry name" value="Ig/MHC_CS"/>
</dbReference>
<proteinExistence type="inferred from homology"/>
<dbReference type="SUPFAM" id="SSF48726">
    <property type="entry name" value="Immunoglobulin"/>
    <property type="match status" value="2"/>
</dbReference>
<dbReference type="PRINTS" id="PR01638">
    <property type="entry name" value="MHCCLASSI"/>
</dbReference>
<evidence type="ECO:0000256" key="3">
    <source>
        <dbReference type="RuleBase" id="RU004439"/>
    </source>
</evidence>
<dbReference type="InParanoid" id="A0A6J2WIB5"/>
<accession>A0A6J2WIB5</accession>
<feature type="domain" description="Ig-like" evidence="6">
    <location>
        <begin position="215"/>
        <end position="309"/>
    </location>
</feature>
<evidence type="ECO:0000259" key="6">
    <source>
        <dbReference type="PROSITE" id="PS50835"/>
    </source>
</evidence>
<dbReference type="InterPro" id="IPR037055">
    <property type="entry name" value="MHC_I-like_Ag-recog_sf"/>
</dbReference>
<dbReference type="InterPro" id="IPR050208">
    <property type="entry name" value="MHC_class-I_related"/>
</dbReference>
<dbReference type="Proteomes" id="UP000504632">
    <property type="component" value="Chromosome 12"/>
</dbReference>
<organism evidence="7 8">
    <name type="scientific">Chanos chanos</name>
    <name type="common">Milkfish</name>
    <name type="synonym">Mugil chanos</name>
    <dbReference type="NCBI Taxonomy" id="29144"/>
    <lineage>
        <taxon>Eukaryota</taxon>
        <taxon>Metazoa</taxon>
        <taxon>Chordata</taxon>
        <taxon>Craniata</taxon>
        <taxon>Vertebrata</taxon>
        <taxon>Euteleostomi</taxon>
        <taxon>Actinopterygii</taxon>
        <taxon>Neopterygii</taxon>
        <taxon>Teleostei</taxon>
        <taxon>Ostariophysi</taxon>
        <taxon>Gonorynchiformes</taxon>
        <taxon>Chanidae</taxon>
        <taxon>Chanos</taxon>
    </lineage>
</organism>
<dbReference type="PANTHER" id="PTHR16675">
    <property type="entry name" value="MHC CLASS I-RELATED"/>
    <property type="match status" value="1"/>
</dbReference>
<feature type="chain" id="PRO_5026894307" evidence="5">
    <location>
        <begin position="25"/>
        <end position="630"/>
    </location>
</feature>
<dbReference type="GO" id="GO:0009897">
    <property type="term" value="C:external side of plasma membrane"/>
    <property type="evidence" value="ECO:0007669"/>
    <property type="project" value="TreeGrafter"/>
</dbReference>
<dbReference type="AlphaFoldDB" id="A0A6J2WIB5"/>
<dbReference type="GO" id="GO:0005615">
    <property type="term" value="C:extracellular space"/>
    <property type="evidence" value="ECO:0007669"/>
    <property type="project" value="TreeGrafter"/>
</dbReference>
<dbReference type="PROSITE" id="PS50835">
    <property type="entry name" value="IG_LIKE"/>
    <property type="match status" value="2"/>
</dbReference>
<dbReference type="InterPro" id="IPR011161">
    <property type="entry name" value="MHC_I-like_Ag-recog"/>
</dbReference>
<dbReference type="GO" id="GO:0006955">
    <property type="term" value="P:immune response"/>
    <property type="evidence" value="ECO:0007669"/>
    <property type="project" value="TreeGrafter"/>
</dbReference>
<feature type="compositionally biased region" description="Polar residues" evidence="4">
    <location>
        <begin position="611"/>
        <end position="622"/>
    </location>
</feature>
<dbReference type="InterPro" id="IPR013783">
    <property type="entry name" value="Ig-like_fold"/>
</dbReference>
<dbReference type="PROSITE" id="PS00290">
    <property type="entry name" value="IG_MHC"/>
    <property type="match status" value="2"/>
</dbReference>
<comment type="similarity">
    <text evidence="3">Belongs to the MHC class I family.</text>
</comment>
<dbReference type="Gene3D" id="3.30.500.10">
    <property type="entry name" value="MHC class I-like antigen recognition-like"/>
    <property type="match status" value="2"/>
</dbReference>
<dbReference type="Gene3D" id="2.60.40.10">
    <property type="entry name" value="Immunoglobulins"/>
    <property type="match status" value="2"/>
</dbReference>
<dbReference type="InterPro" id="IPR007110">
    <property type="entry name" value="Ig-like_dom"/>
</dbReference>
<evidence type="ECO:0000313" key="7">
    <source>
        <dbReference type="Proteomes" id="UP000504632"/>
    </source>
</evidence>
<keyword evidence="7" id="KW-1185">Reference proteome</keyword>
<keyword evidence="2" id="KW-0393">Immunoglobulin domain</keyword>
<dbReference type="RefSeq" id="XP_030645290.1">
    <property type="nucleotide sequence ID" value="XM_030789430.1"/>
</dbReference>
<dbReference type="InterPro" id="IPR003597">
    <property type="entry name" value="Ig_C1-set"/>
</dbReference>
<evidence type="ECO:0000313" key="8">
    <source>
        <dbReference type="RefSeq" id="XP_030645290.1"/>
    </source>
</evidence>
<evidence type="ECO:0000256" key="1">
    <source>
        <dbReference type="ARBA" id="ARBA00023180"/>
    </source>
</evidence>
<evidence type="ECO:0000256" key="5">
    <source>
        <dbReference type="SAM" id="SignalP"/>
    </source>
</evidence>
<keyword evidence="1" id="KW-0325">Glycoprotein</keyword>
<dbReference type="InterPro" id="IPR001039">
    <property type="entry name" value="MHC_I_a_a1/a2"/>
</dbReference>
<name>A0A6J2WIB5_CHACN</name>
<dbReference type="SUPFAM" id="SSF54452">
    <property type="entry name" value="MHC antigen-recognition domain"/>
    <property type="match status" value="2"/>
</dbReference>
<dbReference type="FunFam" id="3.30.500.10:FF:000005">
    <property type="entry name" value="MHC class I antigen ZKA transcript variant 1"/>
    <property type="match status" value="2"/>
</dbReference>
<evidence type="ECO:0000256" key="2">
    <source>
        <dbReference type="ARBA" id="ARBA00023319"/>
    </source>
</evidence>
<keyword evidence="5" id="KW-0732">Signal</keyword>
<feature type="domain" description="Ig-like" evidence="6">
    <location>
        <begin position="517"/>
        <end position="611"/>
    </location>
</feature>
<dbReference type="Pfam" id="PF07654">
    <property type="entry name" value="C1-set"/>
    <property type="match status" value="2"/>
</dbReference>
<sequence>MAIFTRFICLFCPIFALCILQVQSEIHSLYYIYTALSKPVSVPGIHEFTAMGLLDDREIDYYNSQDKVKIPRQEWMRESLTADYWEKGTQSRKSKEQWFKVNVNILMDRMNHNQSDLHVLQWRHGCEAERHSDGSVRFVRGVDQYGYDGNDFLSFDLDTMQWVAPVPQAVPTKRKWDDVPILNMYTKGYLEKECVYWLSKFLTYGKEDLNKNFPPDVSVFTTRSLTPGRLFLTCMATGFYPKDITMNIREKQIQLPLQELSSGVRPNNDGTYQLRKTVEIPDSNKEDYECYVDHMTLKKTMKETGVSVTERPPSTGNTVRILQVQSEIHSLYYIYTALSKPVSAPGIHEFTAMGLLDDREIDYYNSQDKVKIPRQDWMKESLTDVYWEKGTQSRKSKEQWFKVNVNILMDRMNHNQSDLHVLQWRHGCEAEKHSDGSVRFVSGVDQYGYDGNDFLSFDLDTMQWVAPVPQAVPTKRKWDDVPILNMYTKGYLEKECVYWLSKFLTYGKEDLNKNLPPDVSVFTTRSLTPGRLFLTCMATGFYPKDITMNIREKQIQLPLQELSSGVRPNNDGTYQLRKTVEIPDSNKEDYECYVDHMTLKKTMRIDKETLTDSSDGAQTGLSADNHGREM</sequence>
<dbReference type="Pfam" id="PF00129">
    <property type="entry name" value="MHC_I"/>
    <property type="match status" value="2"/>
</dbReference>
<feature type="signal peptide" evidence="5">
    <location>
        <begin position="1"/>
        <end position="24"/>
    </location>
</feature>
<feature type="region of interest" description="Disordered" evidence="4">
    <location>
        <begin position="609"/>
        <end position="630"/>
    </location>
</feature>
<reference evidence="8" key="1">
    <citation type="submission" date="2025-08" db="UniProtKB">
        <authorList>
            <consortium name="RefSeq"/>
        </authorList>
    </citation>
    <scope>IDENTIFICATION</scope>
</reference>
<dbReference type="PANTHER" id="PTHR16675:SF193">
    <property type="entry name" value="LOC571647 PROTEIN-RELATED"/>
    <property type="match status" value="1"/>
</dbReference>
<protein>
    <submittedName>
        <fullName evidence="8">MHC class I polypeptide-related sequence B-like</fullName>
    </submittedName>
</protein>
<dbReference type="InterPro" id="IPR011162">
    <property type="entry name" value="MHC_I/II-like_Ag-recog"/>
</dbReference>
<dbReference type="OrthoDB" id="8890485at2759"/>
<gene>
    <name evidence="8" type="primary">LOC115825642</name>
</gene>
<evidence type="ECO:0000256" key="4">
    <source>
        <dbReference type="SAM" id="MobiDB-lite"/>
    </source>
</evidence>
<dbReference type="InterPro" id="IPR036179">
    <property type="entry name" value="Ig-like_dom_sf"/>
</dbReference>
<dbReference type="GeneID" id="115825642"/>